<dbReference type="PANTHER" id="PTHR13947">
    <property type="entry name" value="GNAT FAMILY N-ACETYLTRANSFERASE"/>
    <property type="match status" value="1"/>
</dbReference>
<protein>
    <recommendedName>
        <fullName evidence="2">N-acetyltransferase domain-containing protein</fullName>
    </recommendedName>
</protein>
<dbReference type="InterPro" id="IPR016181">
    <property type="entry name" value="Acyl_CoA_acyltransferase"/>
</dbReference>
<reference evidence="3 4" key="1">
    <citation type="submission" date="2024-10" db="EMBL/GenBank/DDBJ databases">
        <title>Updated reference genomes for cyclostephanoid diatoms.</title>
        <authorList>
            <person name="Roberts W.R."/>
            <person name="Alverson A.J."/>
        </authorList>
    </citation>
    <scope>NUCLEOTIDE SEQUENCE [LARGE SCALE GENOMIC DNA]</scope>
    <source>
        <strain evidence="3 4">AJA228-03</strain>
    </source>
</reference>
<accession>A0ABD3RR16</accession>
<dbReference type="InterPro" id="IPR000182">
    <property type="entry name" value="GNAT_dom"/>
</dbReference>
<proteinExistence type="predicted"/>
<evidence type="ECO:0000313" key="4">
    <source>
        <dbReference type="Proteomes" id="UP001530377"/>
    </source>
</evidence>
<sequence length="374" mass="41868">MSAGKETCRGNLSEHLESICHRHHRSPPLNLVPFSEAWNAESDGLQSSSFSTLLRKIGCNFLGSDGMLRLFSDDENERYRLYLATDVDDLPPIAKLTIDVFDVTAIAMSSTSSWSAMEKALLGAVIEPAIGMYNAWAHAIGYTEVLSGLRRRMRIQMTDAREWGTKSDDWLAPLVLPNDPSNNDAFNENNRAMENLASRSSLILALARDASPNDGEEMEVVASVELRLQPTDAKIPFSQPWLDYLERRMIRSLPFLTSKMMTTATGNEKMASENVTTKDNTGKSNNPPLRPYLCNLCVAPNLRSLGIGRALCQIVEAIAQEKWSYSHIYLHVDPTNDAARKLYEKEGYVDVGRRWNAIWAGGASEISYYVKRLR</sequence>
<dbReference type="AlphaFoldDB" id="A0ABD3RR16"/>
<dbReference type="PROSITE" id="PS51186">
    <property type="entry name" value="GNAT"/>
    <property type="match status" value="1"/>
</dbReference>
<evidence type="ECO:0000313" key="3">
    <source>
        <dbReference type="EMBL" id="KAL3815323.1"/>
    </source>
</evidence>
<dbReference type="EMBL" id="JALLPB020000204">
    <property type="protein sequence ID" value="KAL3815323.1"/>
    <property type="molecule type" value="Genomic_DNA"/>
</dbReference>
<dbReference type="PANTHER" id="PTHR13947:SF37">
    <property type="entry name" value="LD18367P"/>
    <property type="match status" value="1"/>
</dbReference>
<dbReference type="Gene3D" id="3.40.630.30">
    <property type="match status" value="1"/>
</dbReference>
<dbReference type="CDD" id="cd04301">
    <property type="entry name" value="NAT_SF"/>
    <property type="match status" value="1"/>
</dbReference>
<name>A0ABD3RR16_9STRA</name>
<evidence type="ECO:0000256" key="1">
    <source>
        <dbReference type="ARBA" id="ARBA00022679"/>
    </source>
</evidence>
<dbReference type="GO" id="GO:0016740">
    <property type="term" value="F:transferase activity"/>
    <property type="evidence" value="ECO:0007669"/>
    <property type="project" value="UniProtKB-KW"/>
</dbReference>
<organism evidence="3 4">
    <name type="scientific">Cyclostephanos tholiformis</name>
    <dbReference type="NCBI Taxonomy" id="382380"/>
    <lineage>
        <taxon>Eukaryota</taxon>
        <taxon>Sar</taxon>
        <taxon>Stramenopiles</taxon>
        <taxon>Ochrophyta</taxon>
        <taxon>Bacillariophyta</taxon>
        <taxon>Coscinodiscophyceae</taxon>
        <taxon>Thalassiosirophycidae</taxon>
        <taxon>Stephanodiscales</taxon>
        <taxon>Stephanodiscaceae</taxon>
        <taxon>Cyclostephanos</taxon>
    </lineage>
</organism>
<dbReference type="InterPro" id="IPR050769">
    <property type="entry name" value="NAT_camello-type"/>
</dbReference>
<gene>
    <name evidence="3" type="ORF">ACHAXA_010005</name>
</gene>
<dbReference type="Proteomes" id="UP001530377">
    <property type="component" value="Unassembled WGS sequence"/>
</dbReference>
<evidence type="ECO:0000259" key="2">
    <source>
        <dbReference type="PROSITE" id="PS51186"/>
    </source>
</evidence>
<feature type="domain" description="N-acetyltransferase" evidence="2">
    <location>
        <begin position="205"/>
        <end position="374"/>
    </location>
</feature>
<keyword evidence="4" id="KW-1185">Reference proteome</keyword>
<dbReference type="Pfam" id="PF00583">
    <property type="entry name" value="Acetyltransf_1"/>
    <property type="match status" value="1"/>
</dbReference>
<dbReference type="SUPFAM" id="SSF55729">
    <property type="entry name" value="Acyl-CoA N-acyltransferases (Nat)"/>
    <property type="match status" value="1"/>
</dbReference>
<comment type="caution">
    <text evidence="3">The sequence shown here is derived from an EMBL/GenBank/DDBJ whole genome shotgun (WGS) entry which is preliminary data.</text>
</comment>
<keyword evidence="1" id="KW-0808">Transferase</keyword>